<dbReference type="PANTHER" id="PTHR44591:SF23">
    <property type="entry name" value="CHEY SUBFAMILY"/>
    <property type="match status" value="1"/>
</dbReference>
<sequence>MSDRMKVLVVDDDVVSRMVLMHLVDTSGHFEVHEAEDGEDAWRQLEGGLRPAITFCDLRMPHLSGTELLARVKADPQLAHMPFVLASAASEGSVADQASDMGANAYLVKPFQVEEVRALLAGLQEPADGGDELAAQTVRRLGIDANRLLLYLGGLHKQLVAASPLIEQLLACGETAEARAQLARLREGCSTLGLLGAAAAFEALEAQDAPLLPCEVEPALDKARQSALRQSELARALAAS</sequence>
<evidence type="ECO:0000313" key="5">
    <source>
        <dbReference type="Proteomes" id="UP001206126"/>
    </source>
</evidence>
<feature type="modified residue" description="4-aspartylphosphate" evidence="2">
    <location>
        <position position="57"/>
    </location>
</feature>
<evidence type="ECO:0000259" key="3">
    <source>
        <dbReference type="PROSITE" id="PS50110"/>
    </source>
</evidence>
<dbReference type="EMBL" id="JANUHB010000002">
    <property type="protein sequence ID" value="MCS0808570.1"/>
    <property type="molecule type" value="Genomic_DNA"/>
</dbReference>
<proteinExistence type="predicted"/>
<dbReference type="Proteomes" id="UP001206126">
    <property type="component" value="Unassembled WGS sequence"/>
</dbReference>
<evidence type="ECO:0000256" key="2">
    <source>
        <dbReference type="PROSITE-ProRule" id="PRU00169"/>
    </source>
</evidence>
<evidence type="ECO:0000313" key="4">
    <source>
        <dbReference type="EMBL" id="MCS0808570.1"/>
    </source>
</evidence>
<dbReference type="Pfam" id="PF00072">
    <property type="entry name" value="Response_reg"/>
    <property type="match status" value="1"/>
</dbReference>
<dbReference type="SUPFAM" id="SSF52172">
    <property type="entry name" value="CheY-like"/>
    <property type="match status" value="1"/>
</dbReference>
<comment type="caution">
    <text evidence="4">The sequence shown here is derived from an EMBL/GenBank/DDBJ whole genome shotgun (WGS) entry which is preliminary data.</text>
</comment>
<dbReference type="PROSITE" id="PS50110">
    <property type="entry name" value="RESPONSE_REGULATORY"/>
    <property type="match status" value="1"/>
</dbReference>
<dbReference type="Gene3D" id="3.40.50.2300">
    <property type="match status" value="1"/>
</dbReference>
<gene>
    <name evidence="4" type="ORF">NX774_11630</name>
</gene>
<dbReference type="InterPro" id="IPR050595">
    <property type="entry name" value="Bact_response_regulator"/>
</dbReference>
<dbReference type="InterPro" id="IPR001789">
    <property type="entry name" value="Sig_transdc_resp-reg_receiver"/>
</dbReference>
<reference evidence="4 5" key="1">
    <citation type="submission" date="2022-08" db="EMBL/GenBank/DDBJ databases">
        <title>Reclassification of Massilia species as members of the genera Telluria, Duganella, Pseudoduganella, Mokoshia gen. nov. and Zemynaea gen. nov. using orthogonal and non-orthogonal genome-based approaches.</title>
        <authorList>
            <person name="Bowman J.P."/>
        </authorList>
    </citation>
    <scope>NUCLEOTIDE SEQUENCE [LARGE SCALE GENOMIC DNA]</scope>
    <source>
        <strain evidence="4 5">JCM 31605</strain>
    </source>
</reference>
<name>A0ABT2DBA1_9BURK</name>
<feature type="domain" description="Response regulatory" evidence="3">
    <location>
        <begin position="6"/>
        <end position="124"/>
    </location>
</feature>
<dbReference type="RefSeq" id="WP_258822335.1">
    <property type="nucleotide sequence ID" value="NZ_JANUHB010000002.1"/>
</dbReference>
<dbReference type="PANTHER" id="PTHR44591">
    <property type="entry name" value="STRESS RESPONSE REGULATOR PROTEIN 1"/>
    <property type="match status" value="1"/>
</dbReference>
<dbReference type="InterPro" id="IPR011006">
    <property type="entry name" value="CheY-like_superfamily"/>
</dbReference>
<keyword evidence="5" id="KW-1185">Reference proteome</keyword>
<keyword evidence="1 2" id="KW-0597">Phosphoprotein</keyword>
<evidence type="ECO:0000256" key="1">
    <source>
        <dbReference type="ARBA" id="ARBA00022553"/>
    </source>
</evidence>
<accession>A0ABT2DBA1</accession>
<protein>
    <submittedName>
        <fullName evidence="4">Response regulator</fullName>
    </submittedName>
</protein>
<organism evidence="4 5">
    <name type="scientific">Massilia agilis</name>
    <dbReference type="NCBI Taxonomy" id="1811226"/>
    <lineage>
        <taxon>Bacteria</taxon>
        <taxon>Pseudomonadati</taxon>
        <taxon>Pseudomonadota</taxon>
        <taxon>Betaproteobacteria</taxon>
        <taxon>Burkholderiales</taxon>
        <taxon>Oxalobacteraceae</taxon>
        <taxon>Telluria group</taxon>
        <taxon>Massilia</taxon>
    </lineage>
</organism>
<dbReference type="SMART" id="SM00448">
    <property type="entry name" value="REC"/>
    <property type="match status" value="1"/>
</dbReference>